<organism evidence="1 2">
    <name type="scientific">Melia azedarach</name>
    <name type="common">Chinaberry tree</name>
    <dbReference type="NCBI Taxonomy" id="155640"/>
    <lineage>
        <taxon>Eukaryota</taxon>
        <taxon>Viridiplantae</taxon>
        <taxon>Streptophyta</taxon>
        <taxon>Embryophyta</taxon>
        <taxon>Tracheophyta</taxon>
        <taxon>Spermatophyta</taxon>
        <taxon>Magnoliopsida</taxon>
        <taxon>eudicotyledons</taxon>
        <taxon>Gunneridae</taxon>
        <taxon>Pentapetalae</taxon>
        <taxon>rosids</taxon>
        <taxon>malvids</taxon>
        <taxon>Sapindales</taxon>
        <taxon>Meliaceae</taxon>
        <taxon>Melia</taxon>
    </lineage>
</organism>
<reference evidence="1 2" key="1">
    <citation type="journal article" date="2023" name="Science">
        <title>Complex scaffold remodeling in plant triterpene biosynthesis.</title>
        <authorList>
            <person name="De La Pena R."/>
            <person name="Hodgson H."/>
            <person name="Liu J.C."/>
            <person name="Stephenson M.J."/>
            <person name="Martin A.C."/>
            <person name="Owen C."/>
            <person name="Harkess A."/>
            <person name="Leebens-Mack J."/>
            <person name="Jimenez L.E."/>
            <person name="Osbourn A."/>
            <person name="Sattely E.S."/>
        </authorList>
    </citation>
    <scope>NUCLEOTIDE SEQUENCE [LARGE SCALE GENOMIC DNA]</scope>
    <source>
        <strain evidence="2">cv. JPN11</strain>
        <tissue evidence="1">Leaf</tissue>
    </source>
</reference>
<name>A0ACC1WYI2_MELAZ</name>
<protein>
    <submittedName>
        <fullName evidence="1">FBD-associated F-box protein</fullName>
    </submittedName>
</protein>
<dbReference type="EMBL" id="CM051405">
    <property type="protein sequence ID" value="KAJ4704240.1"/>
    <property type="molecule type" value="Genomic_DNA"/>
</dbReference>
<accession>A0ACC1WYI2</accession>
<comment type="caution">
    <text evidence="1">The sequence shown here is derived from an EMBL/GenBank/DDBJ whole genome shotgun (WGS) entry which is preliminary data.</text>
</comment>
<sequence>MKRSDFSGRKSKLREVGNRDGEDRISSLPDAIISHILSFLPTKAAVATSVLSSRWKFIWTSVPNLCFDDRLFSECEDTPALTRFENFVNRVILLCDYSVNINKFSIICQKFSGLASLKFWVSYAITRRVRELELSINGYNNVELPDSICSSKTLEVLKLKSDFVFKVPSSGMCFPCVKILHLEMLYPKNNMVEKLFTICPLLEDLSIKGIIRGFGSVTKFNISSRTLKKLTINLEDYNDLEDKHQVVVRAPNLEHLHIRDSTPVPYVVHELHSLSKVVFSIVDVFMEDFDPPDADCVVQFLKGIANTKFLSLCVGSMSALECALRDVVPAFPNLTHLEMTIADLGCRVFPIILSSAPKLEAFVLDQKLDADFGWIEPPCVPICLLSHTKKMEIKGFNGMENQLEMIRYLLKHSVVLNTMIIELLGKWSRRKGSREKLRRILEMFEKGSPTCNILVP</sequence>
<evidence type="ECO:0000313" key="1">
    <source>
        <dbReference type="EMBL" id="KAJ4704240.1"/>
    </source>
</evidence>
<keyword evidence="2" id="KW-1185">Reference proteome</keyword>
<dbReference type="Proteomes" id="UP001164539">
    <property type="component" value="Chromosome 12"/>
</dbReference>
<evidence type="ECO:0000313" key="2">
    <source>
        <dbReference type="Proteomes" id="UP001164539"/>
    </source>
</evidence>
<proteinExistence type="predicted"/>
<gene>
    <name evidence="1" type="ORF">OWV82_021178</name>
</gene>